<evidence type="ECO:0000256" key="1">
    <source>
        <dbReference type="ARBA" id="ARBA00022801"/>
    </source>
</evidence>
<dbReference type="SUPFAM" id="SSF55811">
    <property type="entry name" value="Nudix"/>
    <property type="match status" value="1"/>
</dbReference>
<dbReference type="Pfam" id="PF00293">
    <property type="entry name" value="NUDIX"/>
    <property type="match status" value="1"/>
</dbReference>
<dbReference type="PROSITE" id="PS00893">
    <property type="entry name" value="NUDIX_BOX"/>
    <property type="match status" value="1"/>
</dbReference>
<dbReference type="PRINTS" id="PR01404">
    <property type="entry name" value="NPPPHYDRLASE"/>
</dbReference>
<feature type="domain" description="Nudix hydrolase" evidence="2">
    <location>
        <begin position="4"/>
        <end position="143"/>
    </location>
</feature>
<dbReference type="GO" id="GO:0019177">
    <property type="term" value="F:dihydroneopterin triphosphate pyrophosphohydrolase activity"/>
    <property type="evidence" value="ECO:0007669"/>
    <property type="project" value="InterPro"/>
</dbReference>
<protein>
    <submittedName>
        <fullName evidence="3">Dihydroneopterin triphosphate pyrophosphatase</fullName>
        <ecNumber evidence="3">3.6.1.-</ecNumber>
    </submittedName>
</protein>
<evidence type="ECO:0000259" key="2">
    <source>
        <dbReference type="PROSITE" id="PS51462"/>
    </source>
</evidence>
<dbReference type="PANTHER" id="PTHR43736:SF1">
    <property type="entry name" value="DIHYDRONEOPTERIN TRIPHOSPHATE DIPHOSPHATASE"/>
    <property type="match status" value="1"/>
</dbReference>
<dbReference type="PROSITE" id="PS51462">
    <property type="entry name" value="NUDIX"/>
    <property type="match status" value="1"/>
</dbReference>
<dbReference type="InterPro" id="IPR015797">
    <property type="entry name" value="NUDIX_hydrolase-like_dom_sf"/>
</dbReference>
<dbReference type="InterPro" id="IPR000086">
    <property type="entry name" value="NUDIX_hydrolase_dom"/>
</dbReference>
<proteinExistence type="predicted"/>
<name>A0A1J5SJS4_9ZZZZ</name>
<dbReference type="CDD" id="cd04664">
    <property type="entry name" value="NUDIX_DHNTPase_like"/>
    <property type="match status" value="1"/>
</dbReference>
<dbReference type="PANTHER" id="PTHR43736">
    <property type="entry name" value="ADP-RIBOSE PYROPHOSPHATASE"/>
    <property type="match status" value="1"/>
</dbReference>
<accession>A0A1J5SJS4</accession>
<dbReference type="GO" id="GO:0046656">
    <property type="term" value="P:folic acid biosynthetic process"/>
    <property type="evidence" value="ECO:0007669"/>
    <property type="project" value="InterPro"/>
</dbReference>
<reference evidence="3" key="1">
    <citation type="submission" date="2016-10" db="EMBL/GenBank/DDBJ databases">
        <title>Sequence of Gallionella enrichment culture.</title>
        <authorList>
            <person name="Poehlein A."/>
            <person name="Muehling M."/>
            <person name="Daniel R."/>
        </authorList>
    </citation>
    <scope>NUCLEOTIDE SEQUENCE</scope>
</reference>
<dbReference type="AlphaFoldDB" id="A0A1J5SJS4"/>
<gene>
    <name evidence="3" type="primary">nudB_3</name>
    <name evidence="3" type="ORF">GALL_90890</name>
</gene>
<dbReference type="InterPro" id="IPR003564">
    <property type="entry name" value="DHNTPase"/>
</dbReference>
<evidence type="ECO:0000313" key="3">
    <source>
        <dbReference type="EMBL" id="OIR08705.1"/>
    </source>
</evidence>
<keyword evidence="1 3" id="KW-0378">Hydrolase</keyword>
<dbReference type="EC" id="3.6.1.-" evidence="3"/>
<organism evidence="3">
    <name type="scientific">mine drainage metagenome</name>
    <dbReference type="NCBI Taxonomy" id="410659"/>
    <lineage>
        <taxon>unclassified sequences</taxon>
        <taxon>metagenomes</taxon>
        <taxon>ecological metagenomes</taxon>
    </lineage>
</organism>
<comment type="caution">
    <text evidence="3">The sequence shown here is derived from an EMBL/GenBank/DDBJ whole genome shotgun (WGS) entry which is preliminary data.</text>
</comment>
<dbReference type="NCBIfam" id="NF006961">
    <property type="entry name" value="PRK09438.1"/>
    <property type="match status" value="1"/>
</dbReference>
<dbReference type="InterPro" id="IPR020084">
    <property type="entry name" value="NUDIX_hydrolase_CS"/>
</dbReference>
<dbReference type="Gene3D" id="3.90.79.10">
    <property type="entry name" value="Nucleoside Triphosphate Pyrophosphohydrolase"/>
    <property type="match status" value="1"/>
</dbReference>
<sequence length="149" mass="17129">MPACKQPISALIVIHTSALDVLLLERADFPGYWQSVTGSRDDEESLRETAIREVKEETGLEAARYVLTDWQEQNVYEIYPRWVHRYPPGTTHNTEHVFGLQLPQQVAVQLSPREHLSYQWLPWNVAADKVFSPSNRAAILQLPERVQHG</sequence>
<dbReference type="EMBL" id="MLJW01000030">
    <property type="protein sequence ID" value="OIR08705.1"/>
    <property type="molecule type" value="Genomic_DNA"/>
</dbReference>
<dbReference type="GO" id="GO:0008828">
    <property type="term" value="F:dATP diphosphatase activity"/>
    <property type="evidence" value="ECO:0007669"/>
    <property type="project" value="InterPro"/>
</dbReference>